<keyword evidence="2" id="KW-1185">Reference proteome</keyword>
<accession>A0A1S1YVH1</accession>
<reference evidence="1 2" key="1">
    <citation type="journal article" date="2012" name="Int. J. Syst. Evol. Microbiol.">
        <title>Flammeovirga pacifica sp. nov., isolated from deep-sea sediment.</title>
        <authorList>
            <person name="Xu H."/>
            <person name="Fu Y."/>
            <person name="Yang N."/>
            <person name="Ding Z."/>
            <person name="Lai Q."/>
            <person name="Zeng R."/>
        </authorList>
    </citation>
    <scope>NUCLEOTIDE SEQUENCE [LARGE SCALE GENOMIC DNA]</scope>
    <source>
        <strain evidence="2">DSM 24597 / LMG 26175 / WPAGA1</strain>
    </source>
</reference>
<dbReference type="Proteomes" id="UP000179797">
    <property type="component" value="Unassembled WGS sequence"/>
</dbReference>
<dbReference type="InterPro" id="IPR008313">
    <property type="entry name" value="GH125"/>
</dbReference>
<dbReference type="PANTHER" id="PTHR31047">
    <property type="entry name" value="MEIOTICALLY UP-REGULATED GENE 157 PROTEIN"/>
    <property type="match status" value="1"/>
</dbReference>
<organism evidence="1 2">
    <name type="scientific">Flammeovirga pacifica</name>
    <dbReference type="NCBI Taxonomy" id="915059"/>
    <lineage>
        <taxon>Bacteria</taxon>
        <taxon>Pseudomonadati</taxon>
        <taxon>Bacteroidota</taxon>
        <taxon>Cytophagia</taxon>
        <taxon>Cytophagales</taxon>
        <taxon>Flammeovirgaceae</taxon>
        <taxon>Flammeovirga</taxon>
    </lineage>
</organism>
<evidence type="ECO:0000313" key="1">
    <source>
        <dbReference type="EMBL" id="OHX65019.1"/>
    </source>
</evidence>
<name>A0A1S1YVH1_FLAPC</name>
<dbReference type="PIRSF" id="PIRSF028846">
    <property type="entry name" value="UCP028846"/>
    <property type="match status" value="1"/>
</dbReference>
<proteinExistence type="predicted"/>
<dbReference type="SUPFAM" id="SSF48208">
    <property type="entry name" value="Six-hairpin glycosidases"/>
    <property type="match status" value="1"/>
</dbReference>
<dbReference type="GO" id="GO:0005975">
    <property type="term" value="P:carbohydrate metabolic process"/>
    <property type="evidence" value="ECO:0007669"/>
    <property type="project" value="InterPro"/>
</dbReference>
<evidence type="ECO:0000313" key="2">
    <source>
        <dbReference type="Proteomes" id="UP000179797"/>
    </source>
</evidence>
<dbReference type="STRING" id="915059.NH26_00955"/>
<sequence length="478" mass="54618">MRRRDFIKTTGMLSTAMALSGSQAIASKLFEDEFKSQRPALTDRKFTSEVVEKVIKKVAKRIKDPELRWMFENCYPNTLDTTIDFEVKNGRPDTFVITGDIPAMWLRDSTAQVWPYLPLANDDENLKTMIKGLVNRQADCVILDPYANSFEKDETVMSKWSKTDHTDMKPGTHERKWEIDSLCYAVRLANGYWKTTGDASIFDENWQKSAKLILKTFKEQQRKDGVGPYTFYRTTSKHEDTLANWGAGASIKPCGLIVSSFRPSDDSTVLPFLIPSNYFAVASLNQLNDIYTNVIGDKAFAKECADLSEEVKEALAKYAVKDHLDYGKILPFEVDGYGNQYCMDDANVPSLLALPYLDCIDVNDPLYQATRKFVWSEDNPYFFKGKFEGIGGPHVGLDYVWPMSIIQKGLTSTSADEIKWCLKQLKETHADTGFMHESFHKNDPKKFTRSWFAWTNTLFGELVYKTYQEHPEVLKTSL</sequence>
<dbReference type="AlphaFoldDB" id="A0A1S1YVH1"/>
<dbReference type="InterPro" id="IPR008928">
    <property type="entry name" value="6-hairpin_glycosidase_sf"/>
</dbReference>
<dbReference type="Gene3D" id="1.50.10.10">
    <property type="match status" value="1"/>
</dbReference>
<comment type="caution">
    <text evidence="1">The sequence shown here is derived from an EMBL/GenBank/DDBJ whole genome shotgun (WGS) entry which is preliminary data.</text>
</comment>
<gene>
    <name evidence="1" type="ORF">NH26_00955</name>
</gene>
<dbReference type="Pfam" id="PF06824">
    <property type="entry name" value="Glyco_hydro_125"/>
    <property type="match status" value="1"/>
</dbReference>
<dbReference type="PANTHER" id="PTHR31047:SF0">
    <property type="entry name" value="MEIOTICALLY UP-REGULATED GENE 157 PROTEIN"/>
    <property type="match status" value="1"/>
</dbReference>
<protein>
    <submittedName>
        <fullName evidence="1">Metal-independent alpha-mannosidase</fullName>
    </submittedName>
</protein>
<dbReference type="EMBL" id="JRYR02000001">
    <property type="protein sequence ID" value="OHX65019.1"/>
    <property type="molecule type" value="Genomic_DNA"/>
</dbReference>
<dbReference type="OrthoDB" id="181472at2"/>
<dbReference type="InterPro" id="IPR012341">
    <property type="entry name" value="6hp_glycosidase-like_sf"/>
</dbReference>
<dbReference type="SMART" id="SM01149">
    <property type="entry name" value="DUF1237"/>
    <property type="match status" value="1"/>
</dbReference>
<dbReference type="RefSeq" id="WP_044224332.1">
    <property type="nucleotide sequence ID" value="NZ_JRYR02000001.1"/>
</dbReference>